<dbReference type="Proteomes" id="UP000176603">
    <property type="component" value="Unassembled WGS sequence"/>
</dbReference>
<feature type="region of interest" description="Disordered" evidence="1">
    <location>
        <begin position="179"/>
        <end position="220"/>
    </location>
</feature>
<dbReference type="AlphaFoldDB" id="A0A1F7UJ08"/>
<evidence type="ECO:0000313" key="3">
    <source>
        <dbReference type="EMBL" id="OGL78261.1"/>
    </source>
</evidence>
<feature type="compositionally biased region" description="Acidic residues" evidence="1">
    <location>
        <begin position="539"/>
        <end position="555"/>
    </location>
</feature>
<organism evidence="3 4">
    <name type="scientific">Candidatus Uhrbacteria bacterium RIFCSPHIGHO2_12_FULL_60_25</name>
    <dbReference type="NCBI Taxonomy" id="1802399"/>
    <lineage>
        <taxon>Bacteria</taxon>
        <taxon>Candidatus Uhriibacteriota</taxon>
    </lineage>
</organism>
<sequence length="658" mass="72598">MVPHNVTRVWVVFIAVVFTLLGFTSPALALNGHPVEGEHYRIVRGSNPGSTYLKVTPGVNINTPLLAEALHTAPHDIRADNPTKTLALCHVQGDGYRMGSGINSPERRASNSVWQSCPDVKEQYVYIIPGETIEITGLKRLSFNEEQKVITELKACTDQACVLDKAKVLGAKVSGEAPAAPAAASPAPPVAPPSDGVSPPAPAATSEESFPPANPNQVENPDILSAELSAEKRNKSILVGLFLVAVVGLVLMQLRNRTLSRMNRFYLQDKQTLSRELESLRREPTKLRMDFGRERREIEEKVVAKVKELKASIETKDQEIVAQRQSADTLRVLLNAKEVETRQLRQRFAQFVSDLHMKLRGFPFHISDSSDLMAETQETLACVEARDDDLRDAVLRLGQIVDGQGPETQVRPFDLTRMHEFAELLTVASNEMEPFCDGDVTSLAARVKQCCSDSALSRMRTALEQKTLQIATLKTNPPPAVDMGEYGILLGENAKLAMRVVELEGQVTELEERLEPSPGTLAFPDMPRPTRTLIMSGVDDPEVTVSESDDDEVTEQTEAAPKDTLAPPDPRVSHLDLRSDKRIRAYKGLGEWNDLHEGHVVCAVEHDSELAALYNLAVTVTRRQFRCFDDRGGNILFRITDLIDGKFIQTLRASAPAV</sequence>
<reference evidence="3 4" key="1">
    <citation type="journal article" date="2016" name="Nat. Commun.">
        <title>Thousands of microbial genomes shed light on interconnected biogeochemical processes in an aquifer system.</title>
        <authorList>
            <person name="Anantharaman K."/>
            <person name="Brown C.T."/>
            <person name="Hug L.A."/>
            <person name="Sharon I."/>
            <person name="Castelle C.J."/>
            <person name="Probst A.J."/>
            <person name="Thomas B.C."/>
            <person name="Singh A."/>
            <person name="Wilkins M.J."/>
            <person name="Karaoz U."/>
            <person name="Brodie E.L."/>
            <person name="Williams K.H."/>
            <person name="Hubbard S.S."/>
            <person name="Banfield J.F."/>
        </authorList>
    </citation>
    <scope>NUCLEOTIDE SEQUENCE [LARGE SCALE GENOMIC DNA]</scope>
</reference>
<accession>A0A1F7UJ08</accession>
<evidence type="ECO:0000313" key="4">
    <source>
        <dbReference type="Proteomes" id="UP000176603"/>
    </source>
</evidence>
<comment type="caution">
    <text evidence="3">The sequence shown here is derived from an EMBL/GenBank/DDBJ whole genome shotgun (WGS) entry which is preliminary data.</text>
</comment>
<proteinExistence type="predicted"/>
<evidence type="ECO:0000256" key="1">
    <source>
        <dbReference type="SAM" id="MobiDB-lite"/>
    </source>
</evidence>
<protein>
    <submittedName>
        <fullName evidence="3">Uncharacterized protein</fullName>
    </submittedName>
</protein>
<gene>
    <name evidence="3" type="ORF">A3E39_03790</name>
</gene>
<feature type="transmembrane region" description="Helical" evidence="2">
    <location>
        <begin position="237"/>
        <end position="254"/>
    </location>
</feature>
<evidence type="ECO:0000256" key="2">
    <source>
        <dbReference type="SAM" id="Phobius"/>
    </source>
</evidence>
<keyword evidence="2" id="KW-0812">Transmembrane</keyword>
<name>A0A1F7UJ08_9BACT</name>
<dbReference type="EMBL" id="MGEH01000035">
    <property type="protein sequence ID" value="OGL78261.1"/>
    <property type="molecule type" value="Genomic_DNA"/>
</dbReference>
<feature type="region of interest" description="Disordered" evidence="1">
    <location>
        <begin position="538"/>
        <end position="572"/>
    </location>
</feature>
<keyword evidence="2" id="KW-0472">Membrane</keyword>
<keyword evidence="2" id="KW-1133">Transmembrane helix</keyword>